<accession>A0A8H5FBZ3</accession>
<keyword evidence="3" id="KW-1185">Reference proteome</keyword>
<dbReference type="InterPro" id="IPR011009">
    <property type="entry name" value="Kinase-like_dom_sf"/>
</dbReference>
<dbReference type="EMBL" id="JAACJK010000114">
    <property type="protein sequence ID" value="KAF5331420.1"/>
    <property type="molecule type" value="Genomic_DNA"/>
</dbReference>
<comment type="caution">
    <text evidence="2">The sequence shown here is derived from an EMBL/GenBank/DDBJ whole genome shotgun (WGS) entry which is preliminary data.</text>
</comment>
<name>A0A8H5FBZ3_9AGAR</name>
<feature type="domain" description="Fungal-type protein kinase" evidence="1">
    <location>
        <begin position="166"/>
        <end position="489"/>
    </location>
</feature>
<evidence type="ECO:0000313" key="2">
    <source>
        <dbReference type="EMBL" id="KAF5331420.1"/>
    </source>
</evidence>
<gene>
    <name evidence="2" type="ORF">D9611_011863</name>
</gene>
<reference evidence="2 3" key="1">
    <citation type="journal article" date="2020" name="ISME J.">
        <title>Uncovering the hidden diversity of litter-decomposition mechanisms in mushroom-forming fungi.</title>
        <authorList>
            <person name="Floudas D."/>
            <person name="Bentzer J."/>
            <person name="Ahren D."/>
            <person name="Johansson T."/>
            <person name="Persson P."/>
            <person name="Tunlid A."/>
        </authorList>
    </citation>
    <scope>NUCLEOTIDE SEQUENCE [LARGE SCALE GENOMIC DNA]</scope>
    <source>
        <strain evidence="2 3">CBS 175.51</strain>
    </source>
</reference>
<dbReference type="PANTHER" id="PTHR38248">
    <property type="entry name" value="FUNK1 6"/>
    <property type="match status" value="1"/>
</dbReference>
<dbReference type="SUPFAM" id="SSF56112">
    <property type="entry name" value="Protein kinase-like (PK-like)"/>
    <property type="match status" value="1"/>
</dbReference>
<evidence type="ECO:0000313" key="3">
    <source>
        <dbReference type="Proteomes" id="UP000541558"/>
    </source>
</evidence>
<dbReference type="Pfam" id="PF17667">
    <property type="entry name" value="Pkinase_fungal"/>
    <property type="match status" value="1"/>
</dbReference>
<dbReference type="PANTHER" id="PTHR38248:SF2">
    <property type="entry name" value="FUNK1 11"/>
    <property type="match status" value="1"/>
</dbReference>
<dbReference type="InterPro" id="IPR040976">
    <property type="entry name" value="Pkinase_fungal"/>
</dbReference>
<sequence length="601" mass="68444">MSTASPSKPDLSGIIEELKDRIQAADPFNDWEKSLYRIPFKVVSRVRAAIVSQIANMPSNPTSTDEFRPSLVRILHTIVKVSGRQGRNGERQVVDTHEMCFEHYADGKHYAAPDMVLKATGNSFELPWEGACSAVDQTVGYTNATTVMVIKMPCSTDIWFGETLLNEVYEMGVHAREIFLAQPNRLFVRVLVFTPRGVRLIQYDRAGAVYTDLIDYHYHPEMLIRFVVGLASADEADLGLDKSVQWGKYKGRKTPGTIRIQDRLYKMQETTPFINRARLCDRGTRMWHVTNGKGKELVLKDAWSMGAVGKPEYVYLKKAEGLQGVQQLVDYEDRTGQPYGEISRFRPRYITDTTGPFEDKSFQRIVTPRYGLSIKWFKDEKMLLEAMFDAVRAHCKLLKKGVLHCDISTGNILLGLPGKKKPTPGYRGILIDLDYAVEVDFTAGPSLSSVVVGTQFYMSIILLRGMSAAYQPARDHLDDIESFYYVLVHLIFGRSDPGQSAIMHDFIRREWGSEDPERAAYAKEAFLQAPLDVTDIPQFWSKECKKMMVDMHKFIGSLVKEKKAIVGDMEVEWSLEDMERLHKSRFSHYITFTKFLCRAMP</sequence>
<evidence type="ECO:0000259" key="1">
    <source>
        <dbReference type="Pfam" id="PF17667"/>
    </source>
</evidence>
<organism evidence="2 3">
    <name type="scientific">Ephemerocybe angulata</name>
    <dbReference type="NCBI Taxonomy" id="980116"/>
    <lineage>
        <taxon>Eukaryota</taxon>
        <taxon>Fungi</taxon>
        <taxon>Dikarya</taxon>
        <taxon>Basidiomycota</taxon>
        <taxon>Agaricomycotina</taxon>
        <taxon>Agaricomycetes</taxon>
        <taxon>Agaricomycetidae</taxon>
        <taxon>Agaricales</taxon>
        <taxon>Agaricineae</taxon>
        <taxon>Psathyrellaceae</taxon>
        <taxon>Ephemerocybe</taxon>
    </lineage>
</organism>
<protein>
    <recommendedName>
        <fullName evidence="1">Fungal-type protein kinase domain-containing protein</fullName>
    </recommendedName>
</protein>
<dbReference type="Proteomes" id="UP000541558">
    <property type="component" value="Unassembled WGS sequence"/>
</dbReference>
<dbReference type="Gene3D" id="1.10.510.10">
    <property type="entry name" value="Transferase(Phosphotransferase) domain 1"/>
    <property type="match status" value="1"/>
</dbReference>
<proteinExistence type="predicted"/>
<dbReference type="OrthoDB" id="2749836at2759"/>
<dbReference type="AlphaFoldDB" id="A0A8H5FBZ3"/>